<dbReference type="Proteomes" id="UP001150941">
    <property type="component" value="Unassembled WGS sequence"/>
</dbReference>
<dbReference type="PANTHER" id="PTHR42748">
    <property type="entry name" value="NITROGEN METABOLITE REPRESSION PROTEIN NMRA FAMILY MEMBER"/>
    <property type="match status" value="1"/>
</dbReference>
<dbReference type="InterPro" id="IPR036291">
    <property type="entry name" value="NAD(P)-bd_dom_sf"/>
</dbReference>
<feature type="domain" description="NmrA-like" evidence="3">
    <location>
        <begin position="3"/>
        <end position="244"/>
    </location>
</feature>
<evidence type="ECO:0000256" key="1">
    <source>
        <dbReference type="ARBA" id="ARBA00006328"/>
    </source>
</evidence>
<organism evidence="4 5">
    <name type="scientific">Penicillium chermesinum</name>
    <dbReference type="NCBI Taxonomy" id="63820"/>
    <lineage>
        <taxon>Eukaryota</taxon>
        <taxon>Fungi</taxon>
        <taxon>Dikarya</taxon>
        <taxon>Ascomycota</taxon>
        <taxon>Pezizomycotina</taxon>
        <taxon>Eurotiomycetes</taxon>
        <taxon>Eurotiomycetidae</taxon>
        <taxon>Eurotiales</taxon>
        <taxon>Aspergillaceae</taxon>
        <taxon>Penicillium</taxon>
    </lineage>
</organism>
<comment type="caution">
    <text evidence="4">The sequence shown here is derived from an EMBL/GenBank/DDBJ whole genome shotgun (WGS) entry which is preliminary data.</text>
</comment>
<dbReference type="RefSeq" id="XP_058329420.1">
    <property type="nucleotide sequence ID" value="XM_058476530.1"/>
</dbReference>
<accession>A0A9W9TKK6</accession>
<keyword evidence="2" id="KW-0521">NADP</keyword>
<dbReference type="PANTHER" id="PTHR42748:SF7">
    <property type="entry name" value="NMRA LIKE REDOX SENSOR 1-RELATED"/>
    <property type="match status" value="1"/>
</dbReference>
<dbReference type="GO" id="GO:0005634">
    <property type="term" value="C:nucleus"/>
    <property type="evidence" value="ECO:0007669"/>
    <property type="project" value="TreeGrafter"/>
</dbReference>
<protein>
    <recommendedName>
        <fullName evidence="3">NmrA-like domain-containing protein</fullName>
    </recommendedName>
</protein>
<dbReference type="OrthoDB" id="9997102at2759"/>
<evidence type="ECO:0000259" key="3">
    <source>
        <dbReference type="Pfam" id="PF05368"/>
    </source>
</evidence>
<dbReference type="Gene3D" id="3.40.50.720">
    <property type="entry name" value="NAD(P)-binding Rossmann-like Domain"/>
    <property type="match status" value="1"/>
</dbReference>
<evidence type="ECO:0000256" key="2">
    <source>
        <dbReference type="ARBA" id="ARBA00022857"/>
    </source>
</evidence>
<reference evidence="4" key="2">
    <citation type="journal article" date="2023" name="IMA Fungus">
        <title>Comparative genomic study of the Penicillium genus elucidates a diverse pangenome and 15 lateral gene transfer events.</title>
        <authorList>
            <person name="Petersen C."/>
            <person name="Sorensen T."/>
            <person name="Nielsen M.R."/>
            <person name="Sondergaard T.E."/>
            <person name="Sorensen J.L."/>
            <person name="Fitzpatrick D.A."/>
            <person name="Frisvad J.C."/>
            <person name="Nielsen K.L."/>
        </authorList>
    </citation>
    <scope>NUCLEOTIDE SEQUENCE</scope>
    <source>
        <strain evidence="4">IBT 19713</strain>
    </source>
</reference>
<comment type="similarity">
    <text evidence="1">Belongs to the NmrA-type oxidoreductase family.</text>
</comment>
<proteinExistence type="inferred from homology"/>
<name>A0A9W9TKK6_9EURO</name>
<reference evidence="4" key="1">
    <citation type="submission" date="2022-11" db="EMBL/GenBank/DDBJ databases">
        <authorList>
            <person name="Petersen C."/>
        </authorList>
    </citation>
    <scope>NUCLEOTIDE SEQUENCE</scope>
    <source>
        <strain evidence="4">IBT 19713</strain>
    </source>
</reference>
<dbReference type="SUPFAM" id="SSF51735">
    <property type="entry name" value="NAD(P)-binding Rossmann-fold domains"/>
    <property type="match status" value="1"/>
</dbReference>
<dbReference type="Pfam" id="PF05368">
    <property type="entry name" value="NmrA"/>
    <property type="match status" value="1"/>
</dbReference>
<dbReference type="InterPro" id="IPR051164">
    <property type="entry name" value="NmrA-like_oxidored"/>
</dbReference>
<dbReference type="GeneID" id="83203833"/>
<dbReference type="EMBL" id="JAPQKS010000005">
    <property type="protein sequence ID" value="KAJ5226009.1"/>
    <property type="molecule type" value="Genomic_DNA"/>
</dbReference>
<dbReference type="AlphaFoldDB" id="A0A9W9TKK6"/>
<sequence length="304" mass="33838">MPDVILVTGATGKQGGGLIDVLVRQNADVEILAVTRDVSSPRAQKLKAKHPRVVLIQGDLDQPDNIFTNAKKATALPIWGVFSVQVRGSGGSNRDDVEERQGMGLVDVALKNNIQFFVYSSVDRGGDASFNNPTIVPQFTSKHRIEHHLVEKCQGSEMAWAILRSVYFMENINPSMTGKTLTTSWKTVVKDRPLQLLSVTDIGFFAAQAFTAPAQWRYKSISLAGDQLTFNEMAKVFKDKKNRNPPMTFDYVSSLYLWWVKDHASMFRWCRESGFRADIPAARTLYPSLKSFAAWLESDSGSVG</sequence>
<evidence type="ECO:0000313" key="4">
    <source>
        <dbReference type="EMBL" id="KAJ5226009.1"/>
    </source>
</evidence>
<gene>
    <name evidence="4" type="ORF">N7468_007234</name>
</gene>
<dbReference type="InterPro" id="IPR008030">
    <property type="entry name" value="NmrA-like"/>
</dbReference>
<evidence type="ECO:0000313" key="5">
    <source>
        <dbReference type="Proteomes" id="UP001150941"/>
    </source>
</evidence>
<dbReference type="Gene3D" id="3.90.25.10">
    <property type="entry name" value="UDP-galactose 4-epimerase, domain 1"/>
    <property type="match status" value="1"/>
</dbReference>
<keyword evidence="5" id="KW-1185">Reference proteome</keyword>